<reference evidence="2 3" key="1">
    <citation type="submission" date="2020-08" db="EMBL/GenBank/DDBJ databases">
        <title>Genome sequencing of Purple Non-Sulfur Bacteria from various extreme environments.</title>
        <authorList>
            <person name="Mayer M."/>
        </authorList>
    </citation>
    <scope>NUCLEOTIDE SEQUENCE [LARGE SCALE GENOMIC DNA]</scope>
    <source>
        <strain evidence="2 3">2761</strain>
    </source>
</reference>
<dbReference type="OrthoDB" id="8862546at2"/>
<organism evidence="2 3">
    <name type="scientific">Rhodocyclus tenuis</name>
    <name type="common">Rhodospirillum tenue</name>
    <dbReference type="NCBI Taxonomy" id="1066"/>
    <lineage>
        <taxon>Bacteria</taxon>
        <taxon>Pseudomonadati</taxon>
        <taxon>Pseudomonadota</taxon>
        <taxon>Betaproteobacteria</taxon>
        <taxon>Rhodocyclales</taxon>
        <taxon>Rhodocyclaceae</taxon>
        <taxon>Rhodocyclus</taxon>
    </lineage>
</organism>
<protein>
    <recommendedName>
        <fullName evidence="4">DUF3108 domain-containing protein</fullName>
    </recommendedName>
</protein>
<keyword evidence="1" id="KW-0732">Signal</keyword>
<dbReference type="Proteomes" id="UP000587070">
    <property type="component" value="Unassembled WGS sequence"/>
</dbReference>
<dbReference type="AlphaFoldDB" id="A0A840G771"/>
<dbReference type="RefSeq" id="WP_153117532.1">
    <property type="nucleotide sequence ID" value="NZ_JACIGE010000010.1"/>
</dbReference>
<evidence type="ECO:0000256" key="1">
    <source>
        <dbReference type="SAM" id="SignalP"/>
    </source>
</evidence>
<name>A0A840G771_RHOTE</name>
<feature type="chain" id="PRO_5032896211" description="DUF3108 domain-containing protein" evidence="1">
    <location>
        <begin position="28"/>
        <end position="292"/>
    </location>
</feature>
<gene>
    <name evidence="2" type="ORF">GGD90_002595</name>
</gene>
<comment type="caution">
    <text evidence="2">The sequence shown here is derived from an EMBL/GenBank/DDBJ whole genome shotgun (WGS) entry which is preliminary data.</text>
</comment>
<accession>A0A840G771</accession>
<dbReference type="EMBL" id="JACIGE010000010">
    <property type="protein sequence ID" value="MBB4248203.1"/>
    <property type="molecule type" value="Genomic_DNA"/>
</dbReference>
<evidence type="ECO:0000313" key="3">
    <source>
        <dbReference type="Proteomes" id="UP000587070"/>
    </source>
</evidence>
<feature type="signal peptide" evidence="1">
    <location>
        <begin position="1"/>
        <end position="27"/>
    </location>
</feature>
<sequence length="292" mass="32612">MKPARKTIPLFAHALCVLLISGCTALADNPAREATKLRMTEGKALFDEKCKSVAGEKIYKTVPGVEGLLLLKIRPRHSQREESDWMWPGAAFAREGTADYYITSFLGYEEAFRSDGTPRPITQMNRGYINTSAKPDPKERPGYRWVEVLDAKDGQRYRYTGSEKIVGKQDTSAYNVRLAISKDPSYDLNVYRWTLNKVLAPDAVPRYGVTFEDHVIPEERRLGLASSTVKVLDLQTGEVLGEMLRYAWSPGAPSPVNPTPWLTAYVCPGYAEAAGSTTRMFVDQVLIPAKEK</sequence>
<evidence type="ECO:0000313" key="2">
    <source>
        <dbReference type="EMBL" id="MBB4248203.1"/>
    </source>
</evidence>
<evidence type="ECO:0008006" key="4">
    <source>
        <dbReference type="Google" id="ProtNLM"/>
    </source>
</evidence>
<keyword evidence="3" id="KW-1185">Reference proteome</keyword>
<dbReference type="PROSITE" id="PS51257">
    <property type="entry name" value="PROKAR_LIPOPROTEIN"/>
    <property type="match status" value="1"/>
</dbReference>
<proteinExistence type="predicted"/>